<protein>
    <submittedName>
        <fullName evidence="2">Uncharacterized protein</fullName>
    </submittedName>
</protein>
<dbReference type="GeneID" id="70217425"/>
<accession>A0A9P9HET6</accession>
<feature type="region of interest" description="Disordered" evidence="1">
    <location>
        <begin position="312"/>
        <end position="381"/>
    </location>
</feature>
<comment type="caution">
    <text evidence="2">The sequence shown here is derived from an EMBL/GenBank/DDBJ whole genome shotgun (WGS) entry which is preliminary data.</text>
</comment>
<feature type="region of interest" description="Disordered" evidence="1">
    <location>
        <begin position="444"/>
        <end position="471"/>
    </location>
</feature>
<organism evidence="2 3">
    <name type="scientific">Fusarium redolens</name>
    <dbReference type="NCBI Taxonomy" id="48865"/>
    <lineage>
        <taxon>Eukaryota</taxon>
        <taxon>Fungi</taxon>
        <taxon>Dikarya</taxon>
        <taxon>Ascomycota</taxon>
        <taxon>Pezizomycotina</taxon>
        <taxon>Sordariomycetes</taxon>
        <taxon>Hypocreomycetidae</taxon>
        <taxon>Hypocreales</taxon>
        <taxon>Nectriaceae</taxon>
        <taxon>Fusarium</taxon>
        <taxon>Fusarium redolens species complex</taxon>
    </lineage>
</organism>
<dbReference type="RefSeq" id="XP_046051192.1">
    <property type="nucleotide sequence ID" value="XM_046187471.1"/>
</dbReference>
<evidence type="ECO:0000256" key="1">
    <source>
        <dbReference type="SAM" id="MobiDB-lite"/>
    </source>
</evidence>
<feature type="compositionally biased region" description="Basic and acidic residues" evidence="1">
    <location>
        <begin position="367"/>
        <end position="381"/>
    </location>
</feature>
<evidence type="ECO:0000313" key="2">
    <source>
        <dbReference type="EMBL" id="KAH7255623.1"/>
    </source>
</evidence>
<dbReference type="AlphaFoldDB" id="A0A9P9HET6"/>
<feature type="compositionally biased region" description="Polar residues" evidence="1">
    <location>
        <begin position="460"/>
        <end position="471"/>
    </location>
</feature>
<proteinExistence type="predicted"/>
<feature type="compositionally biased region" description="Basic and acidic residues" evidence="1">
    <location>
        <begin position="317"/>
        <end position="330"/>
    </location>
</feature>
<gene>
    <name evidence="2" type="ORF">BKA55DRAFT_508816</name>
</gene>
<feature type="region of interest" description="Disordered" evidence="1">
    <location>
        <begin position="276"/>
        <end position="299"/>
    </location>
</feature>
<feature type="compositionally biased region" description="Low complexity" evidence="1">
    <location>
        <begin position="343"/>
        <end position="357"/>
    </location>
</feature>
<reference evidence="2" key="1">
    <citation type="journal article" date="2021" name="Nat. Commun.">
        <title>Genetic determinants of endophytism in the Arabidopsis root mycobiome.</title>
        <authorList>
            <person name="Mesny F."/>
            <person name="Miyauchi S."/>
            <person name="Thiergart T."/>
            <person name="Pickel B."/>
            <person name="Atanasova L."/>
            <person name="Karlsson M."/>
            <person name="Huettel B."/>
            <person name="Barry K.W."/>
            <person name="Haridas S."/>
            <person name="Chen C."/>
            <person name="Bauer D."/>
            <person name="Andreopoulos W."/>
            <person name="Pangilinan J."/>
            <person name="LaButti K."/>
            <person name="Riley R."/>
            <person name="Lipzen A."/>
            <person name="Clum A."/>
            <person name="Drula E."/>
            <person name="Henrissat B."/>
            <person name="Kohler A."/>
            <person name="Grigoriev I.V."/>
            <person name="Martin F.M."/>
            <person name="Hacquard S."/>
        </authorList>
    </citation>
    <scope>NUCLEOTIDE SEQUENCE</scope>
    <source>
        <strain evidence="2">MPI-CAGE-AT-0023</strain>
    </source>
</reference>
<feature type="region of interest" description="Disordered" evidence="1">
    <location>
        <begin position="402"/>
        <end position="423"/>
    </location>
</feature>
<feature type="region of interest" description="Disordered" evidence="1">
    <location>
        <begin position="1"/>
        <end position="22"/>
    </location>
</feature>
<dbReference type="Proteomes" id="UP000720189">
    <property type="component" value="Unassembled WGS sequence"/>
</dbReference>
<feature type="region of interest" description="Disordered" evidence="1">
    <location>
        <begin position="617"/>
        <end position="646"/>
    </location>
</feature>
<keyword evidence="3" id="KW-1185">Reference proteome</keyword>
<dbReference type="EMBL" id="JAGMUX010000006">
    <property type="protein sequence ID" value="KAH7255623.1"/>
    <property type="molecule type" value="Genomic_DNA"/>
</dbReference>
<evidence type="ECO:0000313" key="3">
    <source>
        <dbReference type="Proteomes" id="UP000720189"/>
    </source>
</evidence>
<sequence length="646" mass="70792">MSFEKSSRSRMAHSTISTDTTTDDSFEELCLAPSLSRREYSEESFAGSKFAEAMNNPDWRRRRDGYSVSEVTDTTNSTNQASPRSREVSHKDIEGGSVSYMRNGNISPWTFVDSANQFQPCLCSSETDIKDTTVSSTNQEHRGLDHFNVQPADAISGFCTVRLNIDLVGGRYKDRQLRVFQVSPLPTYAASPQEHGTAISSIDREAPIAYVQRVARKQRRTKQGTDNRPVERCRSPHHIFPTELRNESKLDKERTDRARQAVLKDPAVANIGSTHVKSQPKILSGLPSPVEQARKSGELERRKAAFTKILQKLQQGSKHETENTKRDRNRPLIGHGCPWGPKSSQQPSSFTQQSSDSGIGSLYSDPLRNKDTSNDSGIRIDSDVLTHGLNPRAREFLSFKRSFPATPPSQGVINFPEDGLSNSMVLGQSETRNEDTVGNTVKTASRNMDDVSIPPLQSGIGVNSTRGTSVPEVTTADTIEDDPGEFNYSSKISPPAKFRFPGGACDPPVRDILPPGVLPGLGLGGILATPATFGNTPSLAMFGPLLQQYPVASGPFMGTSAAPQVLFNSMLGGGCFSARPHPVPKPTNPDPIQQQQYEEYIEWRKANEPGYALACKGRQQRRAQRGSATQPVSMHHASCDGAQMVQ</sequence>
<feature type="compositionally biased region" description="Polar residues" evidence="1">
    <location>
        <begin position="69"/>
        <end position="83"/>
    </location>
</feature>
<feature type="region of interest" description="Disordered" evidence="1">
    <location>
        <begin position="42"/>
        <end position="91"/>
    </location>
</feature>
<dbReference type="OrthoDB" id="4755921at2759"/>
<name>A0A9P9HET6_FUSRE</name>